<evidence type="ECO:0000256" key="1">
    <source>
        <dbReference type="SAM" id="SignalP"/>
    </source>
</evidence>
<organism evidence="2 3">
    <name type="scientific">Caerostris extrusa</name>
    <name type="common">Bark spider</name>
    <name type="synonym">Caerostris bankana</name>
    <dbReference type="NCBI Taxonomy" id="172846"/>
    <lineage>
        <taxon>Eukaryota</taxon>
        <taxon>Metazoa</taxon>
        <taxon>Ecdysozoa</taxon>
        <taxon>Arthropoda</taxon>
        <taxon>Chelicerata</taxon>
        <taxon>Arachnida</taxon>
        <taxon>Araneae</taxon>
        <taxon>Araneomorphae</taxon>
        <taxon>Entelegynae</taxon>
        <taxon>Araneoidea</taxon>
        <taxon>Araneidae</taxon>
        <taxon>Caerostris</taxon>
    </lineage>
</organism>
<evidence type="ECO:0000313" key="3">
    <source>
        <dbReference type="Proteomes" id="UP001054945"/>
    </source>
</evidence>
<keyword evidence="1" id="KW-0732">Signal</keyword>
<sequence length="151" mass="16795">MYRKPMGPNSCCFIVLTFLLSIFSRLYAAETCSWKNDLSGHLEAANSLYRQRRSSLQNNTENSDPSIFDEIIRNNFRRSKMSVLFEEDCSSLLLHGSAAKSNPSQSYDNIFSKHILTLASARMSAGGAPISKCGPRLWCGRAPDRQNHGGG</sequence>
<keyword evidence="3" id="KW-1185">Reference proteome</keyword>
<reference evidence="2 3" key="1">
    <citation type="submission" date="2021-06" db="EMBL/GenBank/DDBJ databases">
        <title>Caerostris extrusa draft genome.</title>
        <authorList>
            <person name="Kono N."/>
            <person name="Arakawa K."/>
        </authorList>
    </citation>
    <scope>NUCLEOTIDE SEQUENCE [LARGE SCALE GENOMIC DNA]</scope>
</reference>
<gene>
    <name evidence="2" type="ORF">CEXT_8201</name>
</gene>
<dbReference type="AlphaFoldDB" id="A0AAV4Q7J7"/>
<dbReference type="Proteomes" id="UP001054945">
    <property type="component" value="Unassembled WGS sequence"/>
</dbReference>
<comment type="caution">
    <text evidence="2">The sequence shown here is derived from an EMBL/GenBank/DDBJ whole genome shotgun (WGS) entry which is preliminary data.</text>
</comment>
<feature type="chain" id="PRO_5043808721" evidence="1">
    <location>
        <begin position="29"/>
        <end position="151"/>
    </location>
</feature>
<evidence type="ECO:0000313" key="2">
    <source>
        <dbReference type="EMBL" id="GIY03965.1"/>
    </source>
</evidence>
<dbReference type="EMBL" id="BPLR01005644">
    <property type="protein sequence ID" value="GIY03965.1"/>
    <property type="molecule type" value="Genomic_DNA"/>
</dbReference>
<feature type="signal peptide" evidence="1">
    <location>
        <begin position="1"/>
        <end position="28"/>
    </location>
</feature>
<proteinExistence type="predicted"/>
<protein>
    <submittedName>
        <fullName evidence="2">Uncharacterized protein</fullName>
    </submittedName>
</protein>
<accession>A0AAV4Q7J7</accession>
<name>A0AAV4Q7J7_CAEEX</name>